<dbReference type="Pfam" id="PF07963">
    <property type="entry name" value="N_methyl"/>
    <property type="match status" value="1"/>
</dbReference>
<reference evidence="2 3" key="1">
    <citation type="submission" date="2017-01" db="EMBL/GenBank/DDBJ databases">
        <title>First insights into the biology of 'candidatus Vampirococcus archaeovorus'.</title>
        <authorList>
            <person name="Kizina J."/>
            <person name="Jordan S."/>
            <person name="Stueber K."/>
            <person name="Reinhardt R."/>
            <person name="Harder J."/>
        </authorList>
    </citation>
    <scope>NUCLEOTIDE SEQUENCE [LARGE SCALE GENOMIC DNA]</scope>
    <source>
        <strain evidence="2 3">LiM</strain>
    </source>
</reference>
<dbReference type="PANTHER" id="PTHR30093">
    <property type="entry name" value="GENERAL SECRETION PATHWAY PROTEIN G"/>
    <property type="match status" value="1"/>
</dbReference>
<dbReference type="OrthoDB" id="5296638at2"/>
<evidence type="ECO:0000313" key="2">
    <source>
        <dbReference type="EMBL" id="QAT17163.1"/>
    </source>
</evidence>
<accession>A0A410P4W4</accession>
<dbReference type="RefSeq" id="WP_128699853.1">
    <property type="nucleotide sequence ID" value="NZ_CP019384.1"/>
</dbReference>
<keyword evidence="1" id="KW-1133">Transmembrane helix</keyword>
<dbReference type="Gene3D" id="3.30.700.10">
    <property type="entry name" value="Glycoprotein, Type 4 Pilin"/>
    <property type="match status" value="1"/>
</dbReference>
<name>A0A410P4W4_VELA1</name>
<evidence type="ECO:0000256" key="1">
    <source>
        <dbReference type="SAM" id="Phobius"/>
    </source>
</evidence>
<dbReference type="NCBIfam" id="TIGR02532">
    <property type="entry name" value="IV_pilin_GFxxxE"/>
    <property type="match status" value="1"/>
</dbReference>
<dbReference type="KEGG" id="vai:BU251_05175"/>
<dbReference type="SUPFAM" id="SSF54523">
    <property type="entry name" value="Pili subunits"/>
    <property type="match status" value="1"/>
</dbReference>
<gene>
    <name evidence="2" type="ORF">BU251_05175</name>
</gene>
<dbReference type="Proteomes" id="UP000287243">
    <property type="component" value="Chromosome"/>
</dbReference>
<dbReference type="InterPro" id="IPR045584">
    <property type="entry name" value="Pilin-like"/>
</dbReference>
<keyword evidence="1" id="KW-0812">Transmembrane</keyword>
<dbReference type="AlphaFoldDB" id="A0A410P4W4"/>
<organism evidence="2 3">
    <name type="scientific">Velamenicoccus archaeovorus</name>
    <dbReference type="NCBI Taxonomy" id="1930593"/>
    <lineage>
        <taxon>Bacteria</taxon>
        <taxon>Pseudomonadati</taxon>
        <taxon>Candidatus Omnitrophota</taxon>
        <taxon>Candidatus Velamenicoccus</taxon>
    </lineage>
</organism>
<keyword evidence="3" id="KW-1185">Reference proteome</keyword>
<sequence>MIEKPFDPCYNFNMKENRGLILLLTRFAKGWLLRSRPQERRCLPQTEPPFMGFTLVELMVVIIIISILAGVSVVSYSNTKEKSLDKEATSALVLIRNAERQYFARFERFWPSGTTVTTIAQINGNLTIDLSAANWAFGVTGGAAGITYNASCTRAGRTWRISGLTGNPTCSGTCF</sequence>
<dbReference type="InterPro" id="IPR012902">
    <property type="entry name" value="N_methyl_site"/>
</dbReference>
<protein>
    <submittedName>
        <fullName evidence="2">Protein containing Prepilin-type cleavage/methylation</fullName>
    </submittedName>
</protein>
<dbReference type="EMBL" id="CP019384">
    <property type="protein sequence ID" value="QAT17163.1"/>
    <property type="molecule type" value="Genomic_DNA"/>
</dbReference>
<evidence type="ECO:0000313" key="3">
    <source>
        <dbReference type="Proteomes" id="UP000287243"/>
    </source>
</evidence>
<proteinExistence type="predicted"/>
<feature type="transmembrane region" description="Helical" evidence="1">
    <location>
        <begin position="50"/>
        <end position="76"/>
    </location>
</feature>
<keyword evidence="1" id="KW-0472">Membrane</keyword>